<dbReference type="EMBL" id="UYWX01022415">
    <property type="protein sequence ID" value="VDM35857.1"/>
    <property type="molecule type" value="Genomic_DNA"/>
</dbReference>
<dbReference type="WBParaSite" id="TTAC_0001089401-mRNA-1">
    <property type="protein sequence ID" value="TTAC_0001089401-mRNA-1"/>
    <property type="gene ID" value="TTAC_0001089401"/>
</dbReference>
<keyword evidence="2" id="KW-1185">Reference proteome</keyword>
<sequence>MICVDVGEWDRDLVNGGWIARGVGASVMWWHCGGSSVLSFRVGDAEIFGIVVVVEVVVGGGKGVCDARRSKHHLPRLGYNEEGVNTPRYAVLAVTCFASLDSFG</sequence>
<evidence type="ECO:0000313" key="2">
    <source>
        <dbReference type="Proteomes" id="UP000274429"/>
    </source>
</evidence>
<dbReference type="AlphaFoldDB" id="A0A0R3XBG7"/>
<name>A0A0R3XBG7_HYDTA</name>
<evidence type="ECO:0000313" key="1">
    <source>
        <dbReference type="EMBL" id="VDM35857.1"/>
    </source>
</evidence>
<evidence type="ECO:0000313" key="3">
    <source>
        <dbReference type="WBParaSite" id="TTAC_0001089401-mRNA-1"/>
    </source>
</evidence>
<accession>A0A0R3XBG7</accession>
<reference evidence="3" key="1">
    <citation type="submission" date="2017-02" db="UniProtKB">
        <authorList>
            <consortium name="WormBaseParasite"/>
        </authorList>
    </citation>
    <scope>IDENTIFICATION</scope>
</reference>
<gene>
    <name evidence="1" type="ORF">TTAC_LOCUS10877</name>
</gene>
<dbReference type="Proteomes" id="UP000274429">
    <property type="component" value="Unassembled WGS sequence"/>
</dbReference>
<proteinExistence type="predicted"/>
<protein>
    <submittedName>
        <fullName evidence="1 3">Uncharacterized protein</fullName>
    </submittedName>
</protein>
<organism evidence="3">
    <name type="scientific">Hydatigena taeniaeformis</name>
    <name type="common">Feline tapeworm</name>
    <name type="synonym">Taenia taeniaeformis</name>
    <dbReference type="NCBI Taxonomy" id="6205"/>
    <lineage>
        <taxon>Eukaryota</taxon>
        <taxon>Metazoa</taxon>
        <taxon>Spiralia</taxon>
        <taxon>Lophotrochozoa</taxon>
        <taxon>Platyhelminthes</taxon>
        <taxon>Cestoda</taxon>
        <taxon>Eucestoda</taxon>
        <taxon>Cyclophyllidea</taxon>
        <taxon>Taeniidae</taxon>
        <taxon>Hydatigera</taxon>
    </lineage>
</organism>
<reference evidence="1 2" key="2">
    <citation type="submission" date="2018-11" db="EMBL/GenBank/DDBJ databases">
        <authorList>
            <consortium name="Pathogen Informatics"/>
        </authorList>
    </citation>
    <scope>NUCLEOTIDE SEQUENCE [LARGE SCALE GENOMIC DNA]</scope>
</reference>